<reference evidence="3 4" key="1">
    <citation type="submission" date="2019-06" db="EMBL/GenBank/DDBJ databases">
        <title>A novel bacterium of genus Marinomonas, isolated from coastal sand.</title>
        <authorList>
            <person name="Huang H."/>
            <person name="Mo K."/>
            <person name="Hu Y."/>
        </authorList>
    </citation>
    <scope>NUCLEOTIDE SEQUENCE [LARGE SCALE GENOMIC DNA]</scope>
    <source>
        <strain evidence="3 4">HB171799</strain>
    </source>
</reference>
<dbReference type="Gene3D" id="3.40.1440.10">
    <property type="entry name" value="GIY-YIG endonuclease"/>
    <property type="match status" value="1"/>
</dbReference>
<keyword evidence="4" id="KW-1185">Reference proteome</keyword>
<comment type="caution">
    <text evidence="3">The sequence shown here is derived from an EMBL/GenBank/DDBJ whole genome shotgun (WGS) entry which is preliminary data.</text>
</comment>
<dbReference type="OrthoDB" id="9797095at2"/>
<comment type="similarity">
    <text evidence="1">Belongs to the UPF0213 family.</text>
</comment>
<dbReference type="PANTHER" id="PTHR34477:SF1">
    <property type="entry name" value="UPF0213 PROTEIN YHBQ"/>
    <property type="match status" value="1"/>
</dbReference>
<organism evidence="3 4">
    <name type="scientific">Maribrevibacterium harenarium</name>
    <dbReference type="NCBI Taxonomy" id="2589817"/>
    <lineage>
        <taxon>Bacteria</taxon>
        <taxon>Pseudomonadati</taxon>
        <taxon>Pseudomonadota</taxon>
        <taxon>Gammaproteobacteria</taxon>
        <taxon>Oceanospirillales</taxon>
        <taxon>Oceanospirillaceae</taxon>
        <taxon>Maribrevibacterium</taxon>
    </lineage>
</organism>
<name>A0A501X260_9GAMM</name>
<evidence type="ECO:0000256" key="1">
    <source>
        <dbReference type="ARBA" id="ARBA00007435"/>
    </source>
</evidence>
<evidence type="ECO:0000259" key="2">
    <source>
        <dbReference type="PROSITE" id="PS50164"/>
    </source>
</evidence>
<dbReference type="AlphaFoldDB" id="A0A501X260"/>
<accession>A0A501X260</accession>
<feature type="domain" description="GIY-YIG" evidence="2">
    <location>
        <begin position="1"/>
        <end position="72"/>
    </location>
</feature>
<dbReference type="EMBL" id="VFRR01000005">
    <property type="protein sequence ID" value="TPE54575.1"/>
    <property type="molecule type" value="Genomic_DNA"/>
</dbReference>
<dbReference type="InterPro" id="IPR000305">
    <property type="entry name" value="GIY-YIG_endonuc"/>
</dbReference>
<dbReference type="InterPro" id="IPR035901">
    <property type="entry name" value="GIY-YIG_endonuc_sf"/>
</dbReference>
<gene>
    <name evidence="3" type="ORF">FJM67_04400</name>
</gene>
<proteinExistence type="inferred from homology"/>
<sequence length="85" mass="9630">MIRTAAGTLYTGITTDVQRRFNEHEQGGRLGAKYLRGKGPLQLVWQQSVPDRRVASRLELHIKRLSAQQKRAMIANGKMIVLDND</sequence>
<evidence type="ECO:0000313" key="4">
    <source>
        <dbReference type="Proteomes" id="UP000315901"/>
    </source>
</evidence>
<evidence type="ECO:0000313" key="3">
    <source>
        <dbReference type="EMBL" id="TPE54575.1"/>
    </source>
</evidence>
<dbReference type="CDD" id="cd10456">
    <property type="entry name" value="GIY-YIG_UPF0213"/>
    <property type="match status" value="1"/>
</dbReference>
<dbReference type="InterPro" id="IPR050190">
    <property type="entry name" value="UPF0213_domain"/>
</dbReference>
<dbReference type="Proteomes" id="UP000315901">
    <property type="component" value="Unassembled WGS sequence"/>
</dbReference>
<dbReference type="Pfam" id="PF01541">
    <property type="entry name" value="GIY-YIG"/>
    <property type="match status" value="1"/>
</dbReference>
<protein>
    <submittedName>
        <fullName evidence="3">GIY-YIG nuclease family protein</fullName>
    </submittedName>
</protein>
<dbReference type="PROSITE" id="PS50164">
    <property type="entry name" value="GIY_YIG"/>
    <property type="match status" value="1"/>
</dbReference>
<dbReference type="SUPFAM" id="SSF82771">
    <property type="entry name" value="GIY-YIG endonuclease"/>
    <property type="match status" value="1"/>
</dbReference>
<dbReference type="PANTHER" id="PTHR34477">
    <property type="entry name" value="UPF0213 PROTEIN YHBQ"/>
    <property type="match status" value="1"/>
</dbReference>